<feature type="chain" id="PRO_5035248599" description="Store-operated calcium entry-associated regulatory factor" evidence="18">
    <location>
        <begin position="31"/>
        <end position="313"/>
    </location>
</feature>
<evidence type="ECO:0000256" key="2">
    <source>
        <dbReference type="ARBA" id="ARBA00006833"/>
    </source>
</evidence>
<dbReference type="InterPro" id="IPR009567">
    <property type="entry name" value="SARAF"/>
</dbReference>
<dbReference type="Proteomes" id="UP000028761">
    <property type="component" value="Chromosome 8"/>
</dbReference>
<protein>
    <recommendedName>
        <fullName evidence="3">Store-operated calcium entry-associated regulatory factor</fullName>
    </recommendedName>
    <alternativeName>
        <fullName evidence="14">Transmembrane protein 66</fullName>
    </alternativeName>
</protein>
<keyword evidence="4" id="KW-0813">Transport</keyword>
<comment type="similarity">
    <text evidence="2">Belongs to the SARAF family.</text>
</comment>
<keyword evidence="20" id="KW-1185">Reference proteome</keyword>
<evidence type="ECO:0000256" key="6">
    <source>
        <dbReference type="ARBA" id="ARBA00022692"/>
    </source>
</evidence>
<evidence type="ECO:0000256" key="14">
    <source>
        <dbReference type="ARBA" id="ARBA00031116"/>
    </source>
</evidence>
<evidence type="ECO:0000256" key="18">
    <source>
        <dbReference type="SAM" id="SignalP"/>
    </source>
</evidence>
<keyword evidence="7 18" id="KW-0732">Signal</keyword>
<evidence type="ECO:0000256" key="11">
    <source>
        <dbReference type="ARBA" id="ARBA00023065"/>
    </source>
</evidence>
<sequence>MAVACGPGAAGHCLLLGLHLFLLTAGPALGWNDPDRMLLRDVKALTLHYDRYTTSRRLDPIPQLKCVGGTAGCDSYTPKVIQCQNKGWDGYDVQWECKTDLDIAYKFGKTVVSCEGYESSEDQYVLRGSCGLEYNLDYTELGLQKLKESGKQHGFASFSDYYYKWYSADSCNMGGLITIVVLLGIAFVVYKLFLSDGQYSPPPYSEYPPFSHRYQRFTNSAGPPPPGFKSEFTERQHPSPTRGTTRPILPPTLAHGIELTHPFVEAWAAIRHVQTQTQKPELHQDMVVPGDDKVESWSQTLDAEILDFSSLSL</sequence>
<reference evidence="19" key="3">
    <citation type="submission" date="2025-09" db="UniProtKB">
        <authorList>
            <consortium name="Ensembl"/>
        </authorList>
    </citation>
    <scope>IDENTIFICATION</scope>
</reference>
<evidence type="ECO:0000313" key="20">
    <source>
        <dbReference type="Proteomes" id="UP000028761"/>
    </source>
</evidence>
<keyword evidence="11" id="KW-0406">Ion transport</keyword>
<evidence type="ECO:0000256" key="12">
    <source>
        <dbReference type="ARBA" id="ARBA00023136"/>
    </source>
</evidence>
<feature type="signal peptide" evidence="18">
    <location>
        <begin position="1"/>
        <end position="30"/>
    </location>
</feature>
<organism evidence="19 20">
    <name type="scientific">Papio anubis</name>
    <name type="common">Olive baboon</name>
    <dbReference type="NCBI Taxonomy" id="9555"/>
    <lineage>
        <taxon>Eukaryota</taxon>
        <taxon>Metazoa</taxon>
        <taxon>Chordata</taxon>
        <taxon>Craniata</taxon>
        <taxon>Vertebrata</taxon>
        <taxon>Euteleostomi</taxon>
        <taxon>Mammalia</taxon>
        <taxon>Eutheria</taxon>
        <taxon>Euarchontoglires</taxon>
        <taxon>Primates</taxon>
        <taxon>Haplorrhini</taxon>
        <taxon>Catarrhini</taxon>
        <taxon>Cercopithecidae</taxon>
        <taxon>Cercopithecinae</taxon>
        <taxon>Papio</taxon>
    </lineage>
</organism>
<feature type="transmembrane region" description="Helical" evidence="17">
    <location>
        <begin position="173"/>
        <end position="193"/>
    </location>
</feature>
<evidence type="ECO:0000256" key="1">
    <source>
        <dbReference type="ARBA" id="ARBA00004115"/>
    </source>
</evidence>
<evidence type="ECO:0000256" key="9">
    <source>
        <dbReference type="ARBA" id="ARBA00022837"/>
    </source>
</evidence>
<feature type="region of interest" description="Disordered" evidence="16">
    <location>
        <begin position="221"/>
        <end position="249"/>
    </location>
</feature>
<evidence type="ECO:0000256" key="10">
    <source>
        <dbReference type="ARBA" id="ARBA00022989"/>
    </source>
</evidence>
<dbReference type="PANTHER" id="PTHR15929">
    <property type="entry name" value="STORE-OPERATED CALCIUM ENTRY-ASSOCIATED REGULATORY FACTOR"/>
    <property type="match status" value="1"/>
</dbReference>
<dbReference type="GO" id="GO:0006816">
    <property type="term" value="P:calcium ion transport"/>
    <property type="evidence" value="ECO:0007669"/>
    <property type="project" value="UniProtKB-KW"/>
</dbReference>
<dbReference type="Pfam" id="PF06682">
    <property type="entry name" value="SARAF"/>
    <property type="match status" value="1"/>
</dbReference>
<evidence type="ECO:0000256" key="15">
    <source>
        <dbReference type="ARBA" id="ARBA00064811"/>
    </source>
</evidence>
<comment type="subunit">
    <text evidence="15">Interacts with STIM1; the interaction is inhibited by the interaction of STIM1 with EFHB.</text>
</comment>
<keyword evidence="8" id="KW-0256">Endoplasmic reticulum</keyword>
<evidence type="ECO:0000256" key="17">
    <source>
        <dbReference type="SAM" id="Phobius"/>
    </source>
</evidence>
<accession>A0A8I5NLC5</accession>
<comment type="function">
    <text evidence="13">Negative regulator of store-operated Ca(2+) entry (SOCE) involved in protecting cells from Ca(2+) overfilling. In response to cytosolic Ca(2+) elevation after endoplasmic reticulum Ca(2+) refilling, promotes a slow inactivation of STIM (STIM1 or STIM2)-dependent SOCE activity: possibly act by facilitating the deoligomerization of STIM to efficiently turn off ORAI when the endoplasmic reticulum lumen is filled with the appropriate Ca(2+) levels, and thus preventing the overload of the cell with excessive Ca(2+) ions.</text>
</comment>
<evidence type="ECO:0000256" key="3">
    <source>
        <dbReference type="ARBA" id="ARBA00016584"/>
    </source>
</evidence>
<reference evidence="19" key="2">
    <citation type="submission" date="2025-08" db="UniProtKB">
        <authorList>
            <consortium name="Ensembl"/>
        </authorList>
    </citation>
    <scope>IDENTIFICATION</scope>
</reference>
<evidence type="ECO:0000256" key="16">
    <source>
        <dbReference type="SAM" id="MobiDB-lite"/>
    </source>
</evidence>
<evidence type="ECO:0000256" key="8">
    <source>
        <dbReference type="ARBA" id="ARBA00022824"/>
    </source>
</evidence>
<dbReference type="PANTHER" id="PTHR15929:SF0">
    <property type="entry name" value="STORE-OPERATED CALCIUM ENTRY-ASSOCIATED REGULATORY FACTOR"/>
    <property type="match status" value="1"/>
</dbReference>
<keyword evidence="10 17" id="KW-1133">Transmembrane helix</keyword>
<name>A0A8I5NLC5_PAPAN</name>
<evidence type="ECO:0000256" key="7">
    <source>
        <dbReference type="ARBA" id="ARBA00022729"/>
    </source>
</evidence>
<keyword evidence="5" id="KW-0109">Calcium transport</keyword>
<dbReference type="GeneTree" id="ENSGT00390000013419"/>
<gene>
    <name evidence="19" type="primary">SARAF</name>
</gene>
<dbReference type="Ensembl" id="ENSPANT00000082515.1">
    <property type="protein sequence ID" value="ENSPANP00000058884.1"/>
    <property type="gene ID" value="ENSPANG00000005235.3"/>
</dbReference>
<dbReference type="GO" id="GO:2001256">
    <property type="term" value="P:regulation of store-operated calcium entry"/>
    <property type="evidence" value="ECO:0007669"/>
    <property type="project" value="InterPro"/>
</dbReference>
<evidence type="ECO:0000313" key="19">
    <source>
        <dbReference type="Ensembl" id="ENSPANP00000058884.1"/>
    </source>
</evidence>
<keyword evidence="6 17" id="KW-0812">Transmembrane</keyword>
<reference evidence="19 20" key="1">
    <citation type="submission" date="2012-03" db="EMBL/GenBank/DDBJ databases">
        <title>Whole Genome Assembly of Papio anubis.</title>
        <authorList>
            <person name="Liu Y.L."/>
            <person name="Abraham K.A."/>
            <person name="Akbar H.A."/>
            <person name="Ali S.A."/>
            <person name="Anosike U.A."/>
            <person name="Aqrawi P.A."/>
            <person name="Arias F.A."/>
            <person name="Attaway T.A."/>
            <person name="Awwad R.A."/>
            <person name="Babu C.B."/>
            <person name="Bandaranaike D.B."/>
            <person name="Battles P.B."/>
            <person name="Bell A.B."/>
            <person name="Beltran B.B."/>
            <person name="Berhane-Mersha D.B."/>
            <person name="Bess C.B."/>
            <person name="Bickham C.B."/>
            <person name="Bolden T.B."/>
            <person name="Carter K.C."/>
            <person name="Chau D.C."/>
            <person name="Chavez A.C."/>
            <person name="Clerc-Blankenburg K.C."/>
            <person name="Coyle M.C."/>
            <person name="Dao M.D."/>
            <person name="Davila M.L.D."/>
            <person name="Davy-Carroll L.D."/>
            <person name="Denson S.D."/>
            <person name="Dinh H.D."/>
            <person name="Fernandez S.F."/>
            <person name="Fernando P.F."/>
            <person name="Forbes L.F."/>
            <person name="Francis C.F."/>
            <person name="Francisco L.F."/>
            <person name="Fu Q.F."/>
            <person name="Garcia-Iii R.G."/>
            <person name="Garrett T.G."/>
            <person name="Gross S.G."/>
            <person name="Gubbala S.G."/>
            <person name="Hirani K.H."/>
            <person name="Hogues M.H."/>
            <person name="Hollins B.H."/>
            <person name="Jackson L.J."/>
            <person name="Javaid M.J."/>
            <person name="Jhangiani S.J."/>
            <person name="Johnson A.J."/>
            <person name="Johnson B.J."/>
            <person name="Jones J.J."/>
            <person name="Joshi V.J."/>
            <person name="Kalu J.K."/>
            <person name="Khan N.K."/>
            <person name="Korchina V.K."/>
            <person name="Kovar C.K."/>
            <person name="Lago L.L."/>
            <person name="Lara F.L."/>
            <person name="Le T.-K.L."/>
            <person name="Lee S.L."/>
            <person name="Legall-Iii F.L."/>
            <person name="Lemon S.L."/>
            <person name="Liu J.L."/>
            <person name="Liu Y.-S.L."/>
            <person name="Liyanage D.L."/>
            <person name="Lopez J.L."/>
            <person name="Lorensuhewa L.L."/>
            <person name="Mata R.M."/>
            <person name="Mathew T.M."/>
            <person name="Mercado C.M."/>
            <person name="Mercado I.M."/>
            <person name="Morales K.M."/>
            <person name="Morgan M.M."/>
            <person name="Munidasa M.M."/>
            <person name="Ngo D.N."/>
            <person name="Nguyen L.N."/>
            <person name="Nguyen T.N."/>
            <person name="Nguyen N.N."/>
            <person name="Obregon M.O."/>
            <person name="Okwuonu G.O."/>
            <person name="Ongeri F.O."/>
            <person name="Onwere C.O."/>
            <person name="Osifeso I.O."/>
            <person name="Parra A.P."/>
            <person name="Patil S.P."/>
            <person name="Perez A.P."/>
            <person name="Perez Y.P."/>
            <person name="Pham C.P."/>
            <person name="Pu L.-L.P."/>
            <person name="Puazo M.P."/>
            <person name="Quiroz J.Q."/>
            <person name="Rouhana J.R."/>
            <person name="Ruiz M.R."/>
            <person name="Ruiz S.-J.R."/>
            <person name="Saada N.S."/>
            <person name="Santibanez J.S."/>
            <person name="Scheel M.S."/>
            <person name="Schneider B.S."/>
            <person name="Simmons D.S."/>
            <person name="Sisson I.S."/>
            <person name="Tang L.-Y.T."/>
            <person name="Thornton R.T."/>
            <person name="Tisius J.T."/>
            <person name="Toledanes G.T."/>
            <person name="Trejos Z.T."/>
            <person name="Usmani K.U."/>
            <person name="Varghese R.V."/>
            <person name="Vattathil S.V."/>
            <person name="Vee V.V."/>
            <person name="Walker D.W."/>
            <person name="Weissenberger G.W."/>
            <person name="White C.W."/>
            <person name="Williams A.W."/>
            <person name="Woodworth J.W."/>
            <person name="Wright R.W."/>
            <person name="Zhu Y.Z."/>
            <person name="Han Y.H."/>
            <person name="Newsham I.N."/>
            <person name="Nazareth L.N."/>
            <person name="Worley K.W."/>
            <person name="Muzny D.M."/>
            <person name="Rogers J.R."/>
            <person name="Gibbs R.G."/>
        </authorList>
    </citation>
    <scope>NUCLEOTIDE SEQUENCE [LARGE SCALE GENOMIC DNA]</scope>
</reference>
<comment type="subcellular location">
    <subcellularLocation>
        <location evidence="1">Endoplasmic reticulum membrane</location>
        <topology evidence="1">Single-pass type I membrane protein</topology>
    </subcellularLocation>
</comment>
<keyword evidence="9" id="KW-0106">Calcium</keyword>
<keyword evidence="12 17" id="KW-0472">Membrane</keyword>
<dbReference type="GO" id="GO:0005789">
    <property type="term" value="C:endoplasmic reticulum membrane"/>
    <property type="evidence" value="ECO:0007669"/>
    <property type="project" value="UniProtKB-SubCell"/>
</dbReference>
<evidence type="ECO:0000256" key="13">
    <source>
        <dbReference type="ARBA" id="ARBA00024718"/>
    </source>
</evidence>
<evidence type="ECO:0000256" key="5">
    <source>
        <dbReference type="ARBA" id="ARBA00022568"/>
    </source>
</evidence>
<dbReference type="AlphaFoldDB" id="A0A8I5NLC5"/>
<proteinExistence type="inferred from homology"/>
<evidence type="ECO:0000256" key="4">
    <source>
        <dbReference type="ARBA" id="ARBA00022448"/>
    </source>
</evidence>